<evidence type="ECO:0000313" key="8">
    <source>
        <dbReference type="EMBL" id="PAV05891.1"/>
    </source>
</evidence>
<evidence type="ECO:0000256" key="2">
    <source>
        <dbReference type="ARBA" id="ARBA00007812"/>
    </source>
</evidence>
<dbReference type="InterPro" id="IPR012000">
    <property type="entry name" value="Thiamin_PyroP_enz_cen_dom"/>
</dbReference>
<gene>
    <name evidence="8" type="ORF">ASJ80_13595</name>
</gene>
<dbReference type="PROSITE" id="PS00187">
    <property type="entry name" value="TPP_ENZYMES"/>
    <property type="match status" value="1"/>
</dbReference>
<dbReference type="Gene3D" id="3.40.50.970">
    <property type="match status" value="2"/>
</dbReference>
<organism evidence="8 9">
    <name type="scientific">Methanobacterium bryantii</name>
    <dbReference type="NCBI Taxonomy" id="2161"/>
    <lineage>
        <taxon>Archaea</taxon>
        <taxon>Methanobacteriati</taxon>
        <taxon>Methanobacteriota</taxon>
        <taxon>Methanomada group</taxon>
        <taxon>Methanobacteria</taxon>
        <taxon>Methanobacteriales</taxon>
        <taxon>Methanobacteriaceae</taxon>
        <taxon>Methanobacterium</taxon>
    </lineage>
</organism>
<evidence type="ECO:0000256" key="4">
    <source>
        <dbReference type="RuleBase" id="RU362132"/>
    </source>
</evidence>
<keyword evidence="3 4" id="KW-0786">Thiamine pyrophosphate</keyword>
<evidence type="ECO:0000256" key="1">
    <source>
        <dbReference type="ARBA" id="ARBA00001964"/>
    </source>
</evidence>
<dbReference type="GO" id="GO:0003984">
    <property type="term" value="F:acetolactate synthase activity"/>
    <property type="evidence" value="ECO:0007669"/>
    <property type="project" value="TreeGrafter"/>
</dbReference>
<dbReference type="GO" id="GO:0005948">
    <property type="term" value="C:acetolactate synthase complex"/>
    <property type="evidence" value="ECO:0007669"/>
    <property type="project" value="TreeGrafter"/>
</dbReference>
<dbReference type="InterPro" id="IPR029035">
    <property type="entry name" value="DHS-like_NAD/FAD-binding_dom"/>
</dbReference>
<dbReference type="Gene3D" id="3.40.50.1220">
    <property type="entry name" value="TPP-binding domain"/>
    <property type="match status" value="1"/>
</dbReference>
<feature type="domain" description="Thiamine pyrophosphate enzyme N-terminal TPP-binding" evidence="7">
    <location>
        <begin position="9"/>
        <end position="124"/>
    </location>
</feature>
<evidence type="ECO:0000259" key="7">
    <source>
        <dbReference type="Pfam" id="PF02776"/>
    </source>
</evidence>
<name>A0A2A2H8V2_METBR</name>
<evidence type="ECO:0000259" key="6">
    <source>
        <dbReference type="Pfam" id="PF02775"/>
    </source>
</evidence>
<dbReference type="Pfam" id="PF00205">
    <property type="entry name" value="TPP_enzyme_M"/>
    <property type="match status" value="1"/>
</dbReference>
<dbReference type="PANTHER" id="PTHR18968:SF13">
    <property type="entry name" value="ACETOLACTATE SYNTHASE CATALYTIC SUBUNIT, MITOCHONDRIAL"/>
    <property type="match status" value="1"/>
</dbReference>
<proteinExistence type="inferred from homology"/>
<dbReference type="AlphaFoldDB" id="A0A2A2H8V2"/>
<dbReference type="Pfam" id="PF02776">
    <property type="entry name" value="TPP_enzyme_N"/>
    <property type="match status" value="1"/>
</dbReference>
<dbReference type="GO" id="GO:0050660">
    <property type="term" value="F:flavin adenine dinucleotide binding"/>
    <property type="evidence" value="ECO:0007669"/>
    <property type="project" value="TreeGrafter"/>
</dbReference>
<comment type="caution">
    <text evidence="8">The sequence shown here is derived from an EMBL/GenBank/DDBJ whole genome shotgun (WGS) entry which is preliminary data.</text>
</comment>
<feature type="domain" description="Thiamine pyrophosphate enzyme TPP-binding" evidence="6">
    <location>
        <begin position="375"/>
        <end position="521"/>
    </location>
</feature>
<dbReference type="FunFam" id="3.40.50.970:FF:000007">
    <property type="entry name" value="Acetolactate synthase"/>
    <property type="match status" value="1"/>
</dbReference>
<evidence type="ECO:0000259" key="5">
    <source>
        <dbReference type="Pfam" id="PF00205"/>
    </source>
</evidence>
<dbReference type="InterPro" id="IPR000399">
    <property type="entry name" value="TPP-bd_CS"/>
</dbReference>
<dbReference type="CDD" id="cd07035">
    <property type="entry name" value="TPP_PYR_POX_like"/>
    <property type="match status" value="1"/>
</dbReference>
<dbReference type="SUPFAM" id="SSF52467">
    <property type="entry name" value="DHS-like NAD/FAD-binding domain"/>
    <property type="match status" value="1"/>
</dbReference>
<dbReference type="Pfam" id="PF02775">
    <property type="entry name" value="TPP_enzyme_C"/>
    <property type="match status" value="1"/>
</dbReference>
<dbReference type="InterPro" id="IPR029061">
    <property type="entry name" value="THDP-binding"/>
</dbReference>
<dbReference type="InterPro" id="IPR012001">
    <property type="entry name" value="Thiamin_PyroP_enz_TPP-bd_dom"/>
</dbReference>
<dbReference type="InterPro" id="IPR011766">
    <property type="entry name" value="TPP_enzyme_TPP-bd"/>
</dbReference>
<comment type="similarity">
    <text evidence="2 4">Belongs to the TPP enzyme family.</text>
</comment>
<accession>A0A2A2H8V2</accession>
<protein>
    <submittedName>
        <fullName evidence="8">Acetolactate synthase</fullName>
    </submittedName>
</protein>
<dbReference type="GO" id="GO:0000287">
    <property type="term" value="F:magnesium ion binding"/>
    <property type="evidence" value="ECO:0007669"/>
    <property type="project" value="InterPro"/>
</dbReference>
<evidence type="ECO:0000256" key="3">
    <source>
        <dbReference type="ARBA" id="ARBA00023052"/>
    </source>
</evidence>
<reference evidence="8 9" key="1">
    <citation type="journal article" date="2017" name="BMC Genomics">
        <title>Genomic analysis of methanogenic archaea reveals a shift towards energy conservation.</title>
        <authorList>
            <person name="Gilmore S.P."/>
            <person name="Henske J.K."/>
            <person name="Sexton J.A."/>
            <person name="Solomon K.V."/>
            <person name="Seppala S."/>
            <person name="Yoo J.I."/>
            <person name="Huyett L.M."/>
            <person name="Pressman A."/>
            <person name="Cogan J.Z."/>
            <person name="Kivenson V."/>
            <person name="Peng X."/>
            <person name="Tan Y."/>
            <person name="Valentine D.L."/>
            <person name="O'Malley M.A."/>
        </authorList>
    </citation>
    <scope>NUCLEOTIDE SEQUENCE [LARGE SCALE GENOMIC DNA]</scope>
    <source>
        <strain evidence="8 9">M.o.H.</strain>
    </source>
</reference>
<dbReference type="InterPro" id="IPR045229">
    <property type="entry name" value="TPP_enz"/>
</dbReference>
<dbReference type="OrthoDB" id="6837at2157"/>
<dbReference type="GO" id="GO:0044272">
    <property type="term" value="P:sulfur compound biosynthetic process"/>
    <property type="evidence" value="ECO:0007669"/>
    <property type="project" value="UniProtKB-ARBA"/>
</dbReference>
<feature type="domain" description="Thiamine pyrophosphate enzyme central" evidence="5">
    <location>
        <begin position="194"/>
        <end position="320"/>
    </location>
</feature>
<dbReference type="SUPFAM" id="SSF52518">
    <property type="entry name" value="Thiamin diphosphate-binding fold (THDP-binding)"/>
    <property type="match status" value="2"/>
</dbReference>
<dbReference type="Proteomes" id="UP000217784">
    <property type="component" value="Unassembled WGS sequence"/>
</dbReference>
<sequence length="536" mass="58877">MMNLRKDKMRCADALIKILESNGVKFIFGHPGEQILPFYDALRSSKIKHVLMRHEQGAVHAADGYARVSGEFGVCVSTAGPGALNLVMGVATAFKDSIPLIVITGDVDTDLKGTNVFQDIDIESIFRPITLETFHIEDPDDGTLKLKKAIEMVKHGKTGPIHLNFPKDVLNAYVDTSAPTVEHVEDKDISLDDINDTIKLMEMSERPLILAGTGIIWAHAVSKLQDFSLKYNIPVATTYSARGVLPEDHPLCLGMIGLRGTTAANFAGKNCDLLIALGCRFSERTVLGIGDPEIIHVNLDSEVLEGNVKIQGNAGQFLDKMGDITVKNTGKWLQELDNHKRTYEIKTDYNDIPIKPQRAVKEILDASDDSTTISDAGTHTTWVTLLKKVTRPSSLLFSGGFGPMGYGLPAAIGASLADPAERVVLVVGDGGFQMTLQELAVIAQENLPILICIINNCCLGIIKQWQEMHYRERYEVKLENPDFCEIADAYRIKSKRVNAPGEIFDAVKNALDLNEPYLIDIMVDTEEGIILPKVKP</sequence>
<dbReference type="PANTHER" id="PTHR18968">
    <property type="entry name" value="THIAMINE PYROPHOSPHATE ENZYMES"/>
    <property type="match status" value="1"/>
</dbReference>
<keyword evidence="9" id="KW-1185">Reference proteome</keyword>
<dbReference type="GO" id="GO:0009099">
    <property type="term" value="P:L-valine biosynthetic process"/>
    <property type="evidence" value="ECO:0007669"/>
    <property type="project" value="TreeGrafter"/>
</dbReference>
<dbReference type="GO" id="GO:0009097">
    <property type="term" value="P:isoleucine biosynthetic process"/>
    <property type="evidence" value="ECO:0007669"/>
    <property type="project" value="TreeGrafter"/>
</dbReference>
<evidence type="ECO:0000313" key="9">
    <source>
        <dbReference type="Proteomes" id="UP000217784"/>
    </source>
</evidence>
<comment type="cofactor">
    <cofactor evidence="1">
        <name>thiamine diphosphate</name>
        <dbReference type="ChEBI" id="CHEBI:58937"/>
    </cofactor>
</comment>
<dbReference type="GO" id="GO:0030976">
    <property type="term" value="F:thiamine pyrophosphate binding"/>
    <property type="evidence" value="ECO:0007669"/>
    <property type="project" value="InterPro"/>
</dbReference>
<dbReference type="EMBL" id="LMVM01000001">
    <property type="protein sequence ID" value="PAV05891.1"/>
    <property type="molecule type" value="Genomic_DNA"/>
</dbReference>